<dbReference type="GO" id="GO:0005737">
    <property type="term" value="C:cytoplasm"/>
    <property type="evidence" value="ECO:0007669"/>
    <property type="project" value="UniProtKB-SubCell"/>
</dbReference>
<dbReference type="Pfam" id="PF01503">
    <property type="entry name" value="PRA-PH"/>
    <property type="match status" value="1"/>
</dbReference>
<dbReference type="PANTHER" id="PTHR42945:SF1">
    <property type="entry name" value="HISTIDINE BIOSYNTHESIS BIFUNCTIONAL PROTEIN HIS7"/>
    <property type="match status" value="1"/>
</dbReference>
<dbReference type="HAMAP" id="MF_01020">
    <property type="entry name" value="HisE"/>
    <property type="match status" value="1"/>
</dbReference>
<evidence type="ECO:0000256" key="2">
    <source>
        <dbReference type="ARBA" id="ARBA00005204"/>
    </source>
</evidence>
<dbReference type="CDD" id="cd11534">
    <property type="entry name" value="NTP-PPase_HisIE_like"/>
    <property type="match status" value="1"/>
</dbReference>
<keyword evidence="9" id="KW-0963">Cytoplasm</keyword>
<keyword evidence="4 9" id="KW-0028">Amino-acid biosynthesis</keyword>
<evidence type="ECO:0000313" key="10">
    <source>
        <dbReference type="EMBL" id="MXY33785.1"/>
    </source>
</evidence>
<dbReference type="NCBIfam" id="TIGR03188">
    <property type="entry name" value="histidine_hisI"/>
    <property type="match status" value="1"/>
</dbReference>
<dbReference type="PANTHER" id="PTHR42945">
    <property type="entry name" value="HISTIDINE BIOSYNTHESIS BIFUNCTIONAL PROTEIN"/>
    <property type="match status" value="1"/>
</dbReference>
<accession>A0A6B0XZZ6</accession>
<sequence length="105" mass="11593">MTDALNRLSRTIAERKEAHPQGSWTAQLLAAGPEKAAQKFGEEAVEAVIEAIRGDRERLAEEAADVLYHLLVMLAARNIDLDEVLKVLEEREGISGVEEKAVRKS</sequence>
<dbReference type="SUPFAM" id="SSF101386">
    <property type="entry name" value="all-alpha NTP pyrophosphatases"/>
    <property type="match status" value="1"/>
</dbReference>
<name>A0A6B0XZZ6_9RHOB</name>
<evidence type="ECO:0000256" key="8">
    <source>
        <dbReference type="ARBA" id="ARBA00023102"/>
    </source>
</evidence>
<keyword evidence="7 9" id="KW-0067">ATP-binding</keyword>
<dbReference type="EC" id="3.6.1.31" evidence="9"/>
<dbReference type="InterPro" id="IPR008179">
    <property type="entry name" value="HisE"/>
</dbReference>
<comment type="caution">
    <text evidence="10">The sequence shown here is derived from an EMBL/GenBank/DDBJ whole genome shotgun (WGS) entry which is preliminary data.</text>
</comment>
<evidence type="ECO:0000256" key="6">
    <source>
        <dbReference type="ARBA" id="ARBA00022801"/>
    </source>
</evidence>
<comment type="similarity">
    <text evidence="3 9">Belongs to the PRA-PH family.</text>
</comment>
<keyword evidence="6 9" id="KW-0378">Hydrolase</keyword>
<dbReference type="NCBIfam" id="NF001613">
    <property type="entry name" value="PRK00400.1-5"/>
    <property type="match status" value="1"/>
</dbReference>
<keyword evidence="5 9" id="KW-0547">Nucleotide-binding</keyword>
<dbReference type="GO" id="GO:0005524">
    <property type="term" value="F:ATP binding"/>
    <property type="evidence" value="ECO:0007669"/>
    <property type="project" value="UniProtKB-KW"/>
</dbReference>
<evidence type="ECO:0000256" key="9">
    <source>
        <dbReference type="HAMAP-Rule" id="MF_01020"/>
    </source>
</evidence>
<dbReference type="EMBL" id="VXRY01000271">
    <property type="protein sequence ID" value="MXY33785.1"/>
    <property type="molecule type" value="Genomic_DNA"/>
</dbReference>
<organism evidence="10">
    <name type="scientific">Boseongicola sp. SB0664_bin_43</name>
    <dbReference type="NCBI Taxonomy" id="2604844"/>
    <lineage>
        <taxon>Bacteria</taxon>
        <taxon>Pseudomonadati</taxon>
        <taxon>Pseudomonadota</taxon>
        <taxon>Alphaproteobacteria</taxon>
        <taxon>Rhodobacterales</taxon>
        <taxon>Paracoccaceae</taxon>
        <taxon>Boseongicola</taxon>
    </lineage>
</organism>
<evidence type="ECO:0000256" key="1">
    <source>
        <dbReference type="ARBA" id="ARBA00001460"/>
    </source>
</evidence>
<dbReference type="NCBIfam" id="NF001611">
    <property type="entry name" value="PRK00400.1-3"/>
    <property type="match status" value="1"/>
</dbReference>
<comment type="subcellular location">
    <subcellularLocation>
        <location evidence="9">Cytoplasm</location>
    </subcellularLocation>
</comment>
<comment type="catalytic activity">
    <reaction evidence="1 9">
        <text>1-(5-phospho-beta-D-ribosyl)-ATP + H2O = 1-(5-phospho-beta-D-ribosyl)-5'-AMP + diphosphate + H(+)</text>
        <dbReference type="Rhea" id="RHEA:22828"/>
        <dbReference type="ChEBI" id="CHEBI:15377"/>
        <dbReference type="ChEBI" id="CHEBI:15378"/>
        <dbReference type="ChEBI" id="CHEBI:33019"/>
        <dbReference type="ChEBI" id="CHEBI:59457"/>
        <dbReference type="ChEBI" id="CHEBI:73183"/>
        <dbReference type="EC" id="3.6.1.31"/>
    </reaction>
</comment>
<dbReference type="GO" id="GO:0004636">
    <property type="term" value="F:phosphoribosyl-ATP diphosphatase activity"/>
    <property type="evidence" value="ECO:0007669"/>
    <property type="project" value="UniProtKB-UniRule"/>
</dbReference>
<evidence type="ECO:0000256" key="3">
    <source>
        <dbReference type="ARBA" id="ARBA00009392"/>
    </source>
</evidence>
<dbReference type="GO" id="GO:0000105">
    <property type="term" value="P:L-histidine biosynthetic process"/>
    <property type="evidence" value="ECO:0007669"/>
    <property type="project" value="UniProtKB-UniRule"/>
</dbReference>
<dbReference type="Gene3D" id="1.10.287.1080">
    <property type="entry name" value="MazG-like"/>
    <property type="match status" value="1"/>
</dbReference>
<evidence type="ECO:0000256" key="7">
    <source>
        <dbReference type="ARBA" id="ARBA00022840"/>
    </source>
</evidence>
<protein>
    <recommendedName>
        <fullName evidence="9">Phosphoribosyl-ATP pyrophosphatase</fullName>
        <shortName evidence="9">PRA-PH</shortName>
        <ecNumber evidence="9">3.6.1.31</ecNumber>
    </recommendedName>
</protein>
<proteinExistence type="inferred from homology"/>
<gene>
    <name evidence="9" type="primary">hisE</name>
    <name evidence="10" type="ORF">F4Y60_06795</name>
</gene>
<keyword evidence="8 9" id="KW-0368">Histidine biosynthesis</keyword>
<evidence type="ECO:0000256" key="5">
    <source>
        <dbReference type="ARBA" id="ARBA00022741"/>
    </source>
</evidence>
<reference evidence="10" key="1">
    <citation type="submission" date="2019-09" db="EMBL/GenBank/DDBJ databases">
        <title>Characterisation of the sponge microbiome using genome-centric metagenomics.</title>
        <authorList>
            <person name="Engelberts J.P."/>
            <person name="Robbins S.J."/>
            <person name="De Goeij J.M."/>
            <person name="Aranda M."/>
            <person name="Bell S.C."/>
            <person name="Webster N.S."/>
        </authorList>
    </citation>
    <scope>NUCLEOTIDE SEQUENCE</scope>
    <source>
        <strain evidence="10">SB0664_bin_43</strain>
    </source>
</reference>
<dbReference type="InterPro" id="IPR021130">
    <property type="entry name" value="PRib-ATP_PPHydrolase-like"/>
</dbReference>
<comment type="pathway">
    <text evidence="2 9">Amino-acid biosynthesis; L-histidine biosynthesis; L-histidine from 5-phospho-alpha-D-ribose 1-diphosphate: step 2/9.</text>
</comment>
<dbReference type="AlphaFoldDB" id="A0A6B0XZZ6"/>
<dbReference type="UniPathway" id="UPA00031">
    <property type="reaction ID" value="UER00007"/>
</dbReference>
<evidence type="ECO:0000256" key="4">
    <source>
        <dbReference type="ARBA" id="ARBA00022605"/>
    </source>
</evidence>